<gene>
    <name evidence="5" type="ORF">E4K67_09945</name>
</gene>
<organism evidence="5 6">
    <name type="scientific">Desulfosporosinus fructosivorans</name>
    <dbReference type="NCBI Taxonomy" id="2018669"/>
    <lineage>
        <taxon>Bacteria</taxon>
        <taxon>Bacillati</taxon>
        <taxon>Bacillota</taxon>
        <taxon>Clostridia</taxon>
        <taxon>Eubacteriales</taxon>
        <taxon>Desulfitobacteriaceae</taxon>
        <taxon>Desulfosporosinus</taxon>
    </lineage>
</organism>
<dbReference type="RefSeq" id="WP_135546254.1">
    <property type="nucleotide sequence ID" value="NZ_SPQQ01000003.1"/>
</dbReference>
<accession>A0A4Z0R7M6</accession>
<dbReference type="SUPFAM" id="SSF111369">
    <property type="entry name" value="HlyD-like secretion proteins"/>
    <property type="match status" value="2"/>
</dbReference>
<dbReference type="EMBL" id="SPQQ01000003">
    <property type="protein sequence ID" value="TGE38279.1"/>
    <property type="molecule type" value="Genomic_DNA"/>
</dbReference>
<dbReference type="InterPro" id="IPR050465">
    <property type="entry name" value="UPF0194_transport"/>
</dbReference>
<proteinExistence type="predicted"/>
<keyword evidence="6" id="KW-1185">Reference proteome</keyword>
<dbReference type="Pfam" id="PF25990">
    <property type="entry name" value="Beta-barrel_YknX"/>
    <property type="match status" value="1"/>
</dbReference>
<dbReference type="Pfam" id="PF25917">
    <property type="entry name" value="BSH_RND"/>
    <property type="match status" value="1"/>
</dbReference>
<dbReference type="GO" id="GO:0030313">
    <property type="term" value="C:cell envelope"/>
    <property type="evidence" value="ECO:0007669"/>
    <property type="project" value="UniProtKB-SubCell"/>
</dbReference>
<dbReference type="Gene3D" id="1.10.287.470">
    <property type="entry name" value="Helix hairpin bin"/>
    <property type="match status" value="2"/>
</dbReference>
<feature type="domain" description="YknX-like beta-barrel" evidence="4">
    <location>
        <begin position="259"/>
        <end position="334"/>
    </location>
</feature>
<sequence length="340" mass="36699">MRKKLAIIVVVLVLITLSVLGYRNYFNGPADPTTYSGTIEGTAMPVQPELGGRIINLPVREGQVIKVGDVVAKLDDSQAKISLDSAKSQQTQAQAKLNDLLGGARAEEIQRLEYVVTQAKANLAALEPNLKFEEDNLATNQKLYEGGAISKQVVDAQQTKLDTLKAQYQSVQASVDVAQAGVDQAHAGNTQPAIQAQKAAVDITAQSVKTAELNLSKLVIKSPVGGQVLYQHVEQGQVVNSGTTLVTILDPNELWIKIYIPEAKLNQVKVGVTAYIVVDSYPGKTFKGQILYVSDQAEFTPKNVQTKEERTTTVYAVKLSITEGKDQLKAGMPADVTLLQ</sequence>
<dbReference type="Gene3D" id="2.40.30.170">
    <property type="match status" value="1"/>
</dbReference>
<comment type="subcellular location">
    <subcellularLocation>
        <location evidence="1">Cell envelope</location>
    </subcellularLocation>
</comment>
<dbReference type="AlphaFoldDB" id="A0A4Z0R7M6"/>
<protein>
    <submittedName>
        <fullName evidence="5">HlyD family efflux transporter periplasmic adaptor subunit</fullName>
    </submittedName>
</protein>
<evidence type="ECO:0000256" key="2">
    <source>
        <dbReference type="ARBA" id="ARBA00023054"/>
    </source>
</evidence>
<dbReference type="InterPro" id="IPR058636">
    <property type="entry name" value="Beta-barrel_YknX"/>
</dbReference>
<dbReference type="InterPro" id="IPR058625">
    <property type="entry name" value="MdtA-like_BSH"/>
</dbReference>
<evidence type="ECO:0000313" key="5">
    <source>
        <dbReference type="EMBL" id="TGE38279.1"/>
    </source>
</evidence>
<dbReference type="PANTHER" id="PTHR32347">
    <property type="entry name" value="EFFLUX SYSTEM COMPONENT YKNX-RELATED"/>
    <property type="match status" value="1"/>
</dbReference>
<keyword evidence="2" id="KW-0175">Coiled coil</keyword>
<evidence type="ECO:0000259" key="4">
    <source>
        <dbReference type="Pfam" id="PF25990"/>
    </source>
</evidence>
<reference evidence="5 6" key="1">
    <citation type="submission" date="2019-03" db="EMBL/GenBank/DDBJ databases">
        <title>Draft Genome Sequence of Desulfosporosinus fructosivorans Strain 63.6F, Isolated from Marine Sediment in the Baltic Sea.</title>
        <authorList>
            <person name="Hausmann B."/>
            <person name="Vandieken V."/>
            <person name="Pjevac P."/>
            <person name="Schreck K."/>
            <person name="Herbold C.W."/>
            <person name="Loy A."/>
        </authorList>
    </citation>
    <scope>NUCLEOTIDE SEQUENCE [LARGE SCALE GENOMIC DNA]</scope>
    <source>
        <strain evidence="5 6">63.6F</strain>
    </source>
</reference>
<evidence type="ECO:0000259" key="3">
    <source>
        <dbReference type="Pfam" id="PF25917"/>
    </source>
</evidence>
<dbReference type="Proteomes" id="UP000298460">
    <property type="component" value="Unassembled WGS sequence"/>
</dbReference>
<evidence type="ECO:0000313" key="6">
    <source>
        <dbReference type="Proteomes" id="UP000298460"/>
    </source>
</evidence>
<feature type="domain" description="Multidrug resistance protein MdtA-like barrel-sandwich hybrid" evidence="3">
    <location>
        <begin position="46"/>
        <end position="249"/>
    </location>
</feature>
<dbReference type="PANTHER" id="PTHR32347:SF23">
    <property type="entry name" value="BLL5650 PROTEIN"/>
    <property type="match status" value="1"/>
</dbReference>
<evidence type="ECO:0000256" key="1">
    <source>
        <dbReference type="ARBA" id="ARBA00004196"/>
    </source>
</evidence>
<comment type="caution">
    <text evidence="5">The sequence shown here is derived from an EMBL/GenBank/DDBJ whole genome shotgun (WGS) entry which is preliminary data.</text>
</comment>
<name>A0A4Z0R7M6_9FIRM</name>
<dbReference type="OrthoDB" id="9778236at2"/>
<dbReference type="Gene3D" id="2.40.50.100">
    <property type="match status" value="2"/>
</dbReference>